<organism evidence="2">
    <name type="scientific">Brassica cretica</name>
    <name type="common">Mustard</name>
    <dbReference type="NCBI Taxonomy" id="69181"/>
    <lineage>
        <taxon>Eukaryota</taxon>
        <taxon>Viridiplantae</taxon>
        <taxon>Streptophyta</taxon>
        <taxon>Embryophyta</taxon>
        <taxon>Tracheophyta</taxon>
        <taxon>Spermatophyta</taxon>
        <taxon>Magnoliopsida</taxon>
        <taxon>eudicotyledons</taxon>
        <taxon>Gunneridae</taxon>
        <taxon>Pentapetalae</taxon>
        <taxon>rosids</taxon>
        <taxon>malvids</taxon>
        <taxon>Brassicales</taxon>
        <taxon>Brassicaceae</taxon>
        <taxon>Brassiceae</taxon>
        <taxon>Brassica</taxon>
    </lineage>
</organism>
<accession>A0A3N6TLR8</accession>
<reference evidence="2" key="1">
    <citation type="submission" date="2019-12" db="EMBL/GenBank/DDBJ databases">
        <title>Genome sequencing and annotation of Brassica cretica.</title>
        <authorList>
            <person name="Studholme D.J."/>
            <person name="Sarris P.F."/>
        </authorList>
    </citation>
    <scope>NUCLEOTIDE SEQUENCE</scope>
    <source>
        <strain evidence="1">PFS-001/15</strain>
        <strain evidence="2">PFS-102/07</strain>
        <tissue evidence="2">Leaf</tissue>
    </source>
</reference>
<dbReference type="Proteomes" id="UP000712281">
    <property type="component" value="Unassembled WGS sequence"/>
</dbReference>
<comment type="caution">
    <text evidence="2">The sequence shown here is derived from an EMBL/GenBank/DDBJ whole genome shotgun (WGS) entry which is preliminary data.</text>
</comment>
<evidence type="ECO:0000313" key="2">
    <source>
        <dbReference type="EMBL" id="KAF2572284.1"/>
    </source>
</evidence>
<protein>
    <submittedName>
        <fullName evidence="2">Uncharacterized protein</fullName>
    </submittedName>
</protein>
<name>A0A3N6TLR8_BRACR</name>
<sequence length="51" mass="5331">MVVSSLSGIHSMCKTTPFLTGPIMAAPPPPPQTYTFSPAAAAHGNFYGNCY</sequence>
<proteinExistence type="predicted"/>
<evidence type="ECO:0000313" key="1">
    <source>
        <dbReference type="EMBL" id="KAF2535075.1"/>
    </source>
</evidence>
<dbReference type="EMBL" id="QGKY02001015">
    <property type="protein sequence ID" value="KAF2572284.1"/>
    <property type="molecule type" value="Genomic_DNA"/>
</dbReference>
<gene>
    <name evidence="1" type="ORF">F2Q68_00018757</name>
    <name evidence="2" type="ORF">F2Q70_00000286</name>
</gene>
<dbReference type="AlphaFoldDB" id="A0A3N6TLR8"/>
<dbReference type="EMBL" id="QGKW02002228">
    <property type="protein sequence ID" value="KAF2535075.1"/>
    <property type="molecule type" value="Genomic_DNA"/>
</dbReference>